<evidence type="ECO:0000313" key="1">
    <source>
        <dbReference type="EMBL" id="KAE8334570.1"/>
    </source>
</evidence>
<dbReference type="AlphaFoldDB" id="A0A5N6XST6"/>
<name>A0A5N6XST6_9EURO</name>
<dbReference type="Proteomes" id="UP000325558">
    <property type="component" value="Unassembled WGS sequence"/>
</dbReference>
<organism evidence="1">
    <name type="scientific">Aspergillus arachidicola</name>
    <dbReference type="NCBI Taxonomy" id="656916"/>
    <lineage>
        <taxon>Eukaryota</taxon>
        <taxon>Fungi</taxon>
        <taxon>Dikarya</taxon>
        <taxon>Ascomycota</taxon>
        <taxon>Pezizomycotina</taxon>
        <taxon>Eurotiomycetes</taxon>
        <taxon>Eurotiomycetidae</taxon>
        <taxon>Eurotiales</taxon>
        <taxon>Aspergillaceae</taxon>
        <taxon>Aspergillus</taxon>
        <taxon>Aspergillus subgen. Circumdati</taxon>
    </lineage>
</organism>
<reference evidence="1" key="1">
    <citation type="submission" date="2019-04" db="EMBL/GenBank/DDBJ databases">
        <title>Friends and foes A comparative genomics study of 23 Aspergillus species from section Flavi.</title>
        <authorList>
            <consortium name="DOE Joint Genome Institute"/>
            <person name="Kjaerbolling I."/>
            <person name="Vesth T."/>
            <person name="Frisvad J.C."/>
            <person name="Nybo J.L."/>
            <person name="Theobald S."/>
            <person name="Kildgaard S."/>
            <person name="Isbrandt T."/>
            <person name="Kuo A."/>
            <person name="Sato A."/>
            <person name="Lyhne E.K."/>
            <person name="Kogle M.E."/>
            <person name="Wiebenga A."/>
            <person name="Kun R.S."/>
            <person name="Lubbers R.J."/>
            <person name="Makela M.R."/>
            <person name="Barry K."/>
            <person name="Chovatia M."/>
            <person name="Clum A."/>
            <person name="Daum C."/>
            <person name="Haridas S."/>
            <person name="He G."/>
            <person name="LaButti K."/>
            <person name="Lipzen A."/>
            <person name="Mondo S."/>
            <person name="Riley R."/>
            <person name="Salamov A."/>
            <person name="Simmons B.A."/>
            <person name="Magnuson J.K."/>
            <person name="Henrissat B."/>
            <person name="Mortensen U.H."/>
            <person name="Larsen T.O."/>
            <person name="Devries R.P."/>
            <person name="Grigoriev I.V."/>
            <person name="Machida M."/>
            <person name="Baker S.E."/>
            <person name="Andersen M.R."/>
        </authorList>
    </citation>
    <scope>NUCLEOTIDE SEQUENCE</scope>
    <source>
        <strain evidence="1">CBS 117612</strain>
    </source>
</reference>
<accession>A0A5N6XST6</accession>
<protein>
    <submittedName>
        <fullName evidence="1">Uncharacterized protein</fullName>
    </submittedName>
</protein>
<gene>
    <name evidence="1" type="ORF">BDV24DRAFT_170066</name>
</gene>
<sequence>MTSSEVLCINLPSQRLPHNNADRASCNIDRPVLTIENIDGKYFVSARFKIIIAVVPRRFRPWDSKRYIRRVVLRYPDDPQERADKAPSSQFGHAFHVTTGRTITSAAGVAFNAPTPPSGSVNLSLTWSKAITVERTVDRWTITAVPDPERTDTFRWEWVANIPDGGSLQPSDLSGSAQWCVSVKRRLPDNTNLMDFIKRPFKFDLEVNVETLASRTAAFFRRIFARHNAHRENPVSHNFCIEIPRNKRVDGNLLPESSTIDIETALQNLKHDPEGGEITIPAVFPALADFERNPGLGRLVPRVDRNNRGLALYLQNRVAENLHDEGADLIHVVDFSS</sequence>
<proteinExistence type="predicted"/>
<dbReference type="EMBL" id="ML737261">
    <property type="protein sequence ID" value="KAE8334570.1"/>
    <property type="molecule type" value="Genomic_DNA"/>
</dbReference>